<dbReference type="Proteomes" id="UP000195305">
    <property type="component" value="Unassembled WGS sequence"/>
</dbReference>
<name>A0A1Y4SY68_9FIRM</name>
<dbReference type="AlphaFoldDB" id="A0A1Y4SY68"/>
<reference evidence="1 2" key="1">
    <citation type="journal article" date="2018" name="BMC Genomics">
        <title>Whole genome sequencing and function prediction of 133 gut anaerobes isolated from chicken caecum in pure cultures.</title>
        <authorList>
            <person name="Medvecky M."/>
            <person name="Cejkova D."/>
            <person name="Polansky O."/>
            <person name="Karasova D."/>
            <person name="Kubasova T."/>
            <person name="Cizek A."/>
            <person name="Rychlik I."/>
        </authorList>
    </citation>
    <scope>NUCLEOTIDE SEQUENCE [LARGE SCALE GENOMIC DNA]</scope>
    <source>
        <strain evidence="1 2">An13</strain>
    </source>
</reference>
<gene>
    <name evidence="1" type="ORF">B5E75_08720</name>
</gene>
<protein>
    <submittedName>
        <fullName evidence="1">Uncharacterized protein</fullName>
    </submittedName>
</protein>
<keyword evidence="2" id="KW-1185">Reference proteome</keyword>
<organism evidence="1 2">
    <name type="scientific">Massilimicrobiota timonensis</name>
    <dbReference type="NCBI Taxonomy" id="1776392"/>
    <lineage>
        <taxon>Bacteria</taxon>
        <taxon>Bacillati</taxon>
        <taxon>Bacillota</taxon>
        <taxon>Erysipelotrichia</taxon>
        <taxon>Erysipelotrichales</taxon>
        <taxon>Erysipelotrichaceae</taxon>
        <taxon>Massilimicrobiota</taxon>
    </lineage>
</organism>
<sequence>MNEISYARGLLDMLICLLASICHEDTIKRFQYLKENVLFYQIHNNLHQSYITESVTTHQIREVNPILRTHYCHFPPEKINDKYEELKSIIFLSNMDSPQISHVIIHELVHLLSSCHYHIYGDLLIRKVGINSYIYVNDQDQYKKYHVIYNITNELLTDYIANILNLQITGKQISSDQRCFFELSFDDYINRQLEKKYFNQEDVIQAYFENDISFFEDVFNNHLSYFEGKCYIAFRHHQQLN</sequence>
<dbReference type="RefSeq" id="WP_087358438.1">
    <property type="nucleotide sequence ID" value="NZ_NFLJ01000023.1"/>
</dbReference>
<dbReference type="EMBL" id="NFLJ01000023">
    <property type="protein sequence ID" value="OUQ33892.1"/>
    <property type="molecule type" value="Genomic_DNA"/>
</dbReference>
<comment type="caution">
    <text evidence="1">The sequence shown here is derived from an EMBL/GenBank/DDBJ whole genome shotgun (WGS) entry which is preliminary data.</text>
</comment>
<accession>A0A1Y4SY68</accession>
<evidence type="ECO:0000313" key="2">
    <source>
        <dbReference type="Proteomes" id="UP000195305"/>
    </source>
</evidence>
<proteinExistence type="predicted"/>
<evidence type="ECO:0000313" key="1">
    <source>
        <dbReference type="EMBL" id="OUQ33892.1"/>
    </source>
</evidence>